<evidence type="ECO:0000313" key="1">
    <source>
        <dbReference type="EMBL" id="KDM89783.1"/>
    </source>
</evidence>
<evidence type="ECO:0000313" key="2">
    <source>
        <dbReference type="Proteomes" id="UP000027192"/>
    </source>
</evidence>
<organism evidence="1 2">
    <name type="scientific">Photobacterium galatheae</name>
    <dbReference type="NCBI Taxonomy" id="1654360"/>
    <lineage>
        <taxon>Bacteria</taxon>
        <taxon>Pseudomonadati</taxon>
        <taxon>Pseudomonadota</taxon>
        <taxon>Gammaproteobacteria</taxon>
        <taxon>Vibrionales</taxon>
        <taxon>Vibrionaceae</taxon>
        <taxon>Photobacterium</taxon>
    </lineage>
</organism>
<accession>A0A066RQX4</accession>
<dbReference type="EMBL" id="JMIB01000043">
    <property type="protein sequence ID" value="KDM89783.1"/>
    <property type="molecule type" value="Genomic_DNA"/>
</dbReference>
<dbReference type="AlphaFoldDB" id="A0A066RQX4"/>
<gene>
    <name evidence="1" type="ORF">EA58_20235</name>
</gene>
<dbReference type="STRING" id="1654360.EA58_20235"/>
<keyword evidence="2" id="KW-1185">Reference proteome</keyword>
<proteinExistence type="predicted"/>
<protein>
    <submittedName>
        <fullName evidence="1">Uncharacterized protein</fullName>
    </submittedName>
</protein>
<comment type="caution">
    <text evidence="1">The sequence shown here is derived from an EMBL/GenBank/DDBJ whole genome shotgun (WGS) entry which is preliminary data.</text>
</comment>
<name>A0A066RQX4_9GAMM</name>
<dbReference type="Proteomes" id="UP000027192">
    <property type="component" value="Unassembled WGS sequence"/>
</dbReference>
<sequence length="94" mass="10777">MIEIGSADGNDAHPINHSNFHTDNAPRYIYRYHLAQYSQARLGFGFHISTNVLNSSKATDREGVQTDEKNDVFTPFNPVLWGRWMQLNIARRGQ</sequence>
<reference evidence="1 2" key="1">
    <citation type="submission" date="2014-04" db="EMBL/GenBank/DDBJ databases">
        <title>Draft genome sequence of Photobacterium halotolerans S2753: a solonamide, ngercheumicin and holomycin producer.</title>
        <authorList>
            <person name="Machado H.R."/>
            <person name="Gram L."/>
        </authorList>
    </citation>
    <scope>NUCLEOTIDE SEQUENCE [LARGE SCALE GENOMIC DNA]</scope>
    <source>
        <strain evidence="1 2">S2753</strain>
    </source>
</reference>